<dbReference type="GO" id="GO:0005634">
    <property type="term" value="C:nucleus"/>
    <property type="evidence" value="ECO:0007669"/>
    <property type="project" value="UniProtKB-SubCell"/>
</dbReference>
<comment type="caution">
    <text evidence="8">The sequence shown here is derived from an EMBL/GenBank/DDBJ whole genome shotgun (WGS) entry which is preliminary data.</text>
</comment>
<dbReference type="InterPro" id="IPR009072">
    <property type="entry name" value="Histone-fold"/>
</dbReference>
<proteinExistence type="inferred from homology"/>
<gene>
    <name evidence="8" type="ORF">PVAP13_3KG062100</name>
</gene>
<reference evidence="8" key="1">
    <citation type="submission" date="2020-05" db="EMBL/GenBank/DDBJ databases">
        <title>WGS assembly of Panicum virgatum.</title>
        <authorList>
            <person name="Lovell J.T."/>
            <person name="Jenkins J."/>
            <person name="Shu S."/>
            <person name="Juenger T.E."/>
            <person name="Schmutz J."/>
        </authorList>
    </citation>
    <scope>NUCLEOTIDE SEQUENCE</scope>
    <source>
        <strain evidence="8">AP13</strain>
    </source>
</reference>
<dbReference type="GO" id="GO:0046982">
    <property type="term" value="F:protein heterodimerization activity"/>
    <property type="evidence" value="ECO:0007669"/>
    <property type="project" value="InterPro"/>
</dbReference>
<dbReference type="EMBL" id="CM029041">
    <property type="protein sequence ID" value="KAG2623462.1"/>
    <property type="molecule type" value="Genomic_DNA"/>
</dbReference>
<evidence type="ECO:0000256" key="6">
    <source>
        <dbReference type="SAM" id="MobiDB-lite"/>
    </source>
</evidence>
<organism evidence="8 9">
    <name type="scientific">Panicum virgatum</name>
    <name type="common">Blackwell switchgrass</name>
    <dbReference type="NCBI Taxonomy" id="38727"/>
    <lineage>
        <taxon>Eukaryota</taxon>
        <taxon>Viridiplantae</taxon>
        <taxon>Streptophyta</taxon>
        <taxon>Embryophyta</taxon>
        <taxon>Tracheophyta</taxon>
        <taxon>Spermatophyta</taxon>
        <taxon>Magnoliopsida</taxon>
        <taxon>Liliopsida</taxon>
        <taxon>Poales</taxon>
        <taxon>Poaceae</taxon>
        <taxon>PACMAD clade</taxon>
        <taxon>Panicoideae</taxon>
        <taxon>Panicodae</taxon>
        <taxon>Paniceae</taxon>
        <taxon>Panicinae</taxon>
        <taxon>Panicum</taxon>
        <taxon>Panicum sect. Hiantes</taxon>
    </lineage>
</organism>
<dbReference type="InterPro" id="IPR050568">
    <property type="entry name" value="Transcr_DNA_Rep_Reg"/>
</dbReference>
<dbReference type="InterPro" id="IPR007125">
    <property type="entry name" value="H2A/H2B/H3"/>
</dbReference>
<evidence type="ECO:0000256" key="5">
    <source>
        <dbReference type="ARBA" id="ARBA00038129"/>
    </source>
</evidence>
<evidence type="ECO:0000256" key="1">
    <source>
        <dbReference type="ARBA" id="ARBA00004123"/>
    </source>
</evidence>
<evidence type="ECO:0000256" key="4">
    <source>
        <dbReference type="ARBA" id="ARBA00023242"/>
    </source>
</evidence>
<dbReference type="GO" id="GO:0000976">
    <property type="term" value="F:transcription cis-regulatory region binding"/>
    <property type="evidence" value="ECO:0007669"/>
    <property type="project" value="TreeGrafter"/>
</dbReference>
<sequence>MCVILVIKKNWSFLLQLIFQFVFHKKPKFYRWRSSSYLMKNHGTIQPKSSTYLLTTLINRLLYKPCMSQVRTMYLLHMDSSCCASQLYLCITGATIRSKKKEMNCLLKICTSTRTPMSLSEQQMVDEFWRKKQHEIEAIEDFGEHTIPMTRLRKVICAEKGKMMMTFDTPSFLTKACEIFVQELSFHAWMRAKSHHRSIILDSDIAEAICSINFYDFLNDILHTYHEEHYSASHPKSTKKSFDIRFTNQLSTSSQPHFDQYPTKQYHQHPTNNSPHLPPINVYQMPLPLAFAPQEYLLMPTTTITPTSIMSETIPPMTCTTRGLDFFGNNIVATSSAMTSLQLPPEALPNIQNNNMSTVTSTDTCCVGNSNTRNVNAQDGGVTLHYPYAPQISFQLSSPSPLSNSGAHISIDISELKHRRHDFTHIKNASHVYQVNSTSNAIDQKSNIGSDDGQQQDRGEESDVSNHQNIMHETLDAKLISTTNVSKDDRKNINWDEIDMADDSLLARFWEEVMMDEDLAHLPTATSTSDHVPLPFDRLHEFGQEPYLLNDIITFASTSGRHS</sequence>
<evidence type="ECO:0000313" key="9">
    <source>
        <dbReference type="Proteomes" id="UP000823388"/>
    </source>
</evidence>
<feature type="compositionally biased region" description="Polar residues" evidence="6">
    <location>
        <begin position="439"/>
        <end position="453"/>
    </location>
</feature>
<evidence type="ECO:0000256" key="2">
    <source>
        <dbReference type="ARBA" id="ARBA00023015"/>
    </source>
</evidence>
<dbReference type="Pfam" id="PF00125">
    <property type="entry name" value="Histone"/>
    <property type="match status" value="1"/>
</dbReference>
<evidence type="ECO:0000259" key="7">
    <source>
        <dbReference type="Pfam" id="PF00125"/>
    </source>
</evidence>
<dbReference type="PANTHER" id="PTHR10252">
    <property type="entry name" value="HISTONE-LIKE TRANSCRIPTION FACTOR CCAAT-RELATED"/>
    <property type="match status" value="1"/>
</dbReference>
<comment type="similarity">
    <text evidence="5">Belongs to the NFYC/HAP5 subunit family.</text>
</comment>
<keyword evidence="3" id="KW-0804">Transcription</keyword>
<dbReference type="Gene3D" id="1.10.20.10">
    <property type="entry name" value="Histone, subunit A"/>
    <property type="match status" value="1"/>
</dbReference>
<feature type="region of interest" description="Disordered" evidence="6">
    <location>
        <begin position="439"/>
        <end position="468"/>
    </location>
</feature>
<comment type="subcellular location">
    <subcellularLocation>
        <location evidence="1">Nucleus</location>
    </subcellularLocation>
</comment>
<keyword evidence="2" id="KW-0805">Transcription regulation</keyword>
<dbReference type="AlphaFoldDB" id="A0A8T0UFM7"/>
<protein>
    <recommendedName>
        <fullName evidence="7">Core Histone H2A/H2B/H3 domain-containing protein</fullName>
    </recommendedName>
</protein>
<evidence type="ECO:0000256" key="3">
    <source>
        <dbReference type="ARBA" id="ARBA00023163"/>
    </source>
</evidence>
<evidence type="ECO:0000313" key="8">
    <source>
        <dbReference type="EMBL" id="KAG2623462.1"/>
    </source>
</evidence>
<keyword evidence="9" id="KW-1185">Reference proteome</keyword>
<dbReference type="SUPFAM" id="SSF47113">
    <property type="entry name" value="Histone-fold"/>
    <property type="match status" value="1"/>
</dbReference>
<keyword evidence="4" id="KW-0539">Nucleus</keyword>
<name>A0A8T0UFM7_PANVG</name>
<feature type="domain" description="Core Histone H2A/H2B/H3" evidence="7">
    <location>
        <begin position="130"/>
        <end position="210"/>
    </location>
</feature>
<dbReference type="Proteomes" id="UP000823388">
    <property type="component" value="Chromosome 3K"/>
</dbReference>
<accession>A0A8T0UFM7</accession>
<dbReference type="GO" id="GO:0006355">
    <property type="term" value="P:regulation of DNA-templated transcription"/>
    <property type="evidence" value="ECO:0007669"/>
    <property type="project" value="TreeGrafter"/>
</dbReference>
<dbReference type="PANTHER" id="PTHR10252:SF143">
    <property type="entry name" value="OS01G0102400 PROTEIN"/>
    <property type="match status" value="1"/>
</dbReference>